<evidence type="ECO:0000313" key="5">
    <source>
        <dbReference type="Proteomes" id="UP000251431"/>
    </source>
</evidence>
<dbReference type="Gene3D" id="3.10.310.50">
    <property type="match status" value="1"/>
</dbReference>
<dbReference type="Proteomes" id="UP000251431">
    <property type="component" value="Unassembled WGS sequence"/>
</dbReference>
<evidence type="ECO:0000256" key="2">
    <source>
        <dbReference type="SAM" id="SignalP"/>
    </source>
</evidence>
<name>A0A2X0YMP4_9BACI</name>
<accession>A0A2X0YMP4</accession>
<dbReference type="AlphaFoldDB" id="A0A2X0YMP4"/>
<feature type="chain" id="PRO_5016149194" evidence="2">
    <location>
        <begin position="25"/>
        <end position="249"/>
    </location>
</feature>
<dbReference type="Pfam" id="PF04536">
    <property type="entry name" value="TPM_phosphatase"/>
    <property type="match status" value="1"/>
</dbReference>
<proteinExistence type="predicted"/>
<gene>
    <name evidence="4" type="ORF">NCTC7582_00582</name>
</gene>
<evidence type="ECO:0000256" key="1">
    <source>
        <dbReference type="SAM" id="Phobius"/>
    </source>
</evidence>
<evidence type="ECO:0000313" key="4">
    <source>
        <dbReference type="EMBL" id="SPT96557.1"/>
    </source>
</evidence>
<feature type="signal peptide" evidence="2">
    <location>
        <begin position="1"/>
        <end position="24"/>
    </location>
</feature>
<keyword evidence="1" id="KW-0812">Transmembrane</keyword>
<keyword evidence="1" id="KW-0472">Membrane</keyword>
<dbReference type="STRING" id="1421.A2J09_14750"/>
<dbReference type="PANTHER" id="PTHR30373:SF2">
    <property type="entry name" value="UPF0603 PROTEIN YGCG"/>
    <property type="match status" value="1"/>
</dbReference>
<reference evidence="4 5" key="1">
    <citation type="submission" date="2018-06" db="EMBL/GenBank/DDBJ databases">
        <authorList>
            <consortium name="Pathogen Informatics"/>
            <person name="Doyle S."/>
        </authorList>
    </citation>
    <scope>NUCLEOTIDE SEQUENCE [LARGE SCALE GENOMIC DNA]</scope>
    <source>
        <strain evidence="4 5">NCTC7582</strain>
    </source>
</reference>
<feature type="transmembrane region" description="Helical" evidence="1">
    <location>
        <begin position="184"/>
        <end position="203"/>
    </location>
</feature>
<protein>
    <submittedName>
        <fullName evidence="4">Domain of uncharacterized function (DUF477)</fullName>
    </submittedName>
</protein>
<dbReference type="RefSeq" id="WP_112116615.1">
    <property type="nucleotide sequence ID" value="NZ_JBFRXT010000002.1"/>
</dbReference>
<keyword evidence="1" id="KW-1133">Transmembrane helix</keyword>
<dbReference type="EMBL" id="UAQE01000001">
    <property type="protein sequence ID" value="SPT96557.1"/>
    <property type="molecule type" value="Genomic_DNA"/>
</dbReference>
<dbReference type="PANTHER" id="PTHR30373">
    <property type="entry name" value="UPF0603 PROTEIN YGCG"/>
    <property type="match status" value="1"/>
</dbReference>
<sequence length="249" mass="26349">MKRCIVQIIIVCSVLLFFSNLAEATMPSPMKNTYIHDFANVISANVKEEINQYSEQLDQGTGAEIMVVTVDSLHGQEPKMYATKLIRSWGIGDKDKNNGVLILATLGQGEGNNDVVIAVGQGLEGALPDGKLGRILDNAFYPSASAGNLDQAFQATYSEVFHAVAQEYNWNGDLPAQTKEEDDIPTWLIILIIIVVIIIYSFFSKGGGGPRSGGYGGYPGSFGGGHSSRGGFGGFGGGSSAGGGASRKF</sequence>
<keyword evidence="2" id="KW-0732">Signal</keyword>
<feature type="domain" description="TPM" evidence="3">
    <location>
        <begin position="36"/>
        <end position="160"/>
    </location>
</feature>
<dbReference type="InterPro" id="IPR007621">
    <property type="entry name" value="TPM_dom"/>
</dbReference>
<organism evidence="4 5">
    <name type="scientific">Lysinibacillus capsici</name>
    <dbReference type="NCBI Taxonomy" id="2115968"/>
    <lineage>
        <taxon>Bacteria</taxon>
        <taxon>Bacillati</taxon>
        <taxon>Bacillota</taxon>
        <taxon>Bacilli</taxon>
        <taxon>Bacillales</taxon>
        <taxon>Bacillaceae</taxon>
        <taxon>Lysinibacillus</taxon>
    </lineage>
</organism>
<evidence type="ECO:0000259" key="3">
    <source>
        <dbReference type="Pfam" id="PF04536"/>
    </source>
</evidence>